<dbReference type="InterPro" id="IPR011033">
    <property type="entry name" value="PRC_barrel-like_sf"/>
</dbReference>
<keyword evidence="1 5" id="KW-0963">Cytoplasm</keyword>
<dbReference type="EMBL" id="JAESWC010000002">
    <property type="protein sequence ID" value="MBL4934917.1"/>
    <property type="molecule type" value="Genomic_DNA"/>
</dbReference>
<evidence type="ECO:0000256" key="2">
    <source>
        <dbReference type="ARBA" id="ARBA00022517"/>
    </source>
</evidence>
<evidence type="ECO:0000313" key="9">
    <source>
        <dbReference type="Proteomes" id="UP000632377"/>
    </source>
</evidence>
<organism evidence="8 9">
    <name type="scientific">Clostridium rhizosphaerae</name>
    <dbReference type="NCBI Taxonomy" id="2803861"/>
    <lineage>
        <taxon>Bacteria</taxon>
        <taxon>Bacillati</taxon>
        <taxon>Bacillota</taxon>
        <taxon>Clostridia</taxon>
        <taxon>Eubacteriales</taxon>
        <taxon>Clostridiaceae</taxon>
        <taxon>Clostridium</taxon>
    </lineage>
</organism>
<dbReference type="InterPro" id="IPR009000">
    <property type="entry name" value="Transl_B-barrel_sf"/>
</dbReference>
<dbReference type="HAMAP" id="MF_00014">
    <property type="entry name" value="Ribosome_mat_RimM"/>
    <property type="match status" value="1"/>
</dbReference>
<comment type="function">
    <text evidence="5">An accessory protein needed during the final step in the assembly of 30S ribosomal subunit, possibly for assembly of the head region. Essential for efficient processing of 16S rRNA. May be needed both before and after RbfA during the maturation of 16S rRNA. It has affinity for free ribosomal 30S subunits but not for 70S ribosomes.</text>
</comment>
<proteinExistence type="inferred from homology"/>
<dbReference type="InterPro" id="IPR002676">
    <property type="entry name" value="RimM_N"/>
</dbReference>
<dbReference type="PANTHER" id="PTHR33692">
    <property type="entry name" value="RIBOSOME MATURATION FACTOR RIMM"/>
    <property type="match status" value="1"/>
</dbReference>
<reference evidence="8 9" key="1">
    <citation type="submission" date="2021-01" db="EMBL/GenBank/DDBJ databases">
        <title>Genome public.</title>
        <authorList>
            <person name="Liu C."/>
            <person name="Sun Q."/>
        </authorList>
    </citation>
    <scope>NUCLEOTIDE SEQUENCE [LARGE SCALE GENOMIC DNA]</scope>
    <source>
        <strain evidence="8 9">YIM B02515</strain>
    </source>
</reference>
<keyword evidence="3 5" id="KW-0698">rRNA processing</keyword>
<comment type="domain">
    <text evidence="5">The PRC barrel domain binds ribosomal protein uS19.</text>
</comment>
<evidence type="ECO:0000313" key="8">
    <source>
        <dbReference type="EMBL" id="MBL4934917.1"/>
    </source>
</evidence>
<dbReference type="Gene3D" id="2.40.30.60">
    <property type="entry name" value="RimM"/>
    <property type="match status" value="1"/>
</dbReference>
<dbReference type="RefSeq" id="WP_202747554.1">
    <property type="nucleotide sequence ID" value="NZ_JAESWC010000002.1"/>
</dbReference>
<evidence type="ECO:0000259" key="7">
    <source>
        <dbReference type="Pfam" id="PF05239"/>
    </source>
</evidence>
<dbReference type="SUPFAM" id="SSF50447">
    <property type="entry name" value="Translation proteins"/>
    <property type="match status" value="1"/>
</dbReference>
<dbReference type="InterPro" id="IPR011961">
    <property type="entry name" value="RimM"/>
</dbReference>
<dbReference type="InterPro" id="IPR027275">
    <property type="entry name" value="PRC-brl_dom"/>
</dbReference>
<keyword evidence="4 5" id="KW-0143">Chaperone</keyword>
<dbReference type="Pfam" id="PF01782">
    <property type="entry name" value="RimM"/>
    <property type="match status" value="1"/>
</dbReference>
<comment type="subunit">
    <text evidence="5">Binds ribosomal protein uS19.</text>
</comment>
<dbReference type="Proteomes" id="UP000632377">
    <property type="component" value="Unassembled WGS sequence"/>
</dbReference>
<evidence type="ECO:0000256" key="4">
    <source>
        <dbReference type="ARBA" id="ARBA00023186"/>
    </source>
</evidence>
<sequence length="162" mass="18526">MKEFLTVGQIINTHGLQGELKVYPLTDDIRRFRKLKKIYIDNVENTVIWCKLQSDKVILKVEGIDSIEKAQKYKDKYIEIPREEAVPLSEGEHFIADIIGCKVLDENGRELGTVYDVIQTPSNDVYWVKGNTEVLVPALKTIVSNIDVTKGIIIIKPLEVWQ</sequence>
<keyword evidence="2 5" id="KW-0690">Ribosome biogenesis</keyword>
<feature type="domain" description="PRC-barrel" evidence="7">
    <location>
        <begin position="90"/>
        <end position="160"/>
    </location>
</feature>
<comment type="caution">
    <text evidence="8">The sequence shown here is derived from an EMBL/GenBank/DDBJ whole genome shotgun (WGS) entry which is preliminary data.</text>
</comment>
<comment type="similarity">
    <text evidence="5">Belongs to the RimM family.</text>
</comment>
<dbReference type="SUPFAM" id="SSF50346">
    <property type="entry name" value="PRC-barrel domain"/>
    <property type="match status" value="1"/>
</dbReference>
<evidence type="ECO:0000256" key="5">
    <source>
        <dbReference type="HAMAP-Rule" id="MF_00014"/>
    </source>
</evidence>
<dbReference type="NCBIfam" id="TIGR02273">
    <property type="entry name" value="16S_RimM"/>
    <property type="match status" value="1"/>
</dbReference>
<protein>
    <recommendedName>
        <fullName evidence="5">Ribosome maturation factor RimM</fullName>
    </recommendedName>
</protein>
<dbReference type="Gene3D" id="2.30.30.240">
    <property type="entry name" value="PRC-barrel domain"/>
    <property type="match status" value="1"/>
</dbReference>
<evidence type="ECO:0000259" key="6">
    <source>
        <dbReference type="Pfam" id="PF01782"/>
    </source>
</evidence>
<name>A0ABS1T704_9CLOT</name>
<gene>
    <name evidence="5 8" type="primary">rimM</name>
    <name evidence="8" type="ORF">JK636_03995</name>
</gene>
<comment type="subcellular location">
    <subcellularLocation>
        <location evidence="5">Cytoplasm</location>
    </subcellularLocation>
</comment>
<evidence type="ECO:0000256" key="3">
    <source>
        <dbReference type="ARBA" id="ARBA00022552"/>
    </source>
</evidence>
<dbReference type="InterPro" id="IPR036976">
    <property type="entry name" value="RimM_N_sf"/>
</dbReference>
<dbReference type="Pfam" id="PF05239">
    <property type="entry name" value="PRC"/>
    <property type="match status" value="1"/>
</dbReference>
<keyword evidence="9" id="KW-1185">Reference proteome</keyword>
<accession>A0ABS1T704</accession>
<feature type="domain" description="RimM N-terminal" evidence="6">
    <location>
        <begin position="6"/>
        <end position="83"/>
    </location>
</feature>
<evidence type="ECO:0000256" key="1">
    <source>
        <dbReference type="ARBA" id="ARBA00022490"/>
    </source>
</evidence>
<dbReference type="PANTHER" id="PTHR33692:SF1">
    <property type="entry name" value="RIBOSOME MATURATION FACTOR RIMM"/>
    <property type="match status" value="1"/>
</dbReference>